<dbReference type="Proteomes" id="UP000296822">
    <property type="component" value="Plasmid unnamed1"/>
</dbReference>
<organism evidence="2 3">
    <name type="scientific">Natronorubrum bangense</name>
    <dbReference type="NCBI Taxonomy" id="61858"/>
    <lineage>
        <taxon>Archaea</taxon>
        <taxon>Methanobacteriati</taxon>
        <taxon>Methanobacteriota</taxon>
        <taxon>Stenosarchaea group</taxon>
        <taxon>Halobacteria</taxon>
        <taxon>Halobacteriales</taxon>
        <taxon>Natrialbaceae</taxon>
        <taxon>Natronorubrum</taxon>
    </lineage>
</organism>
<dbReference type="AlphaFoldDB" id="A0A4D6HT48"/>
<dbReference type="KEGG" id="nbg:DV706_18205"/>
<sequence>MTNPNPIDDTTDDYRQFEARLVAHDQDATRVVTADIGDTAARKLVTELIDNDLVTPVPGKRVFVHEPSGTAFDSSTQLAVFHRGWTAARDADEVGE</sequence>
<protein>
    <recommendedName>
        <fullName evidence="1">DUF8069 domain-containing protein</fullName>
    </recommendedName>
</protein>
<dbReference type="RefSeq" id="WP_006065952.1">
    <property type="nucleotide sequence ID" value="NZ_CP031306.1"/>
</dbReference>
<dbReference type="EMBL" id="CP031306">
    <property type="protein sequence ID" value="QCC56456.1"/>
    <property type="molecule type" value="Genomic_DNA"/>
</dbReference>
<gene>
    <name evidence="2" type="ORF">DV706_18205</name>
</gene>
<evidence type="ECO:0000313" key="3">
    <source>
        <dbReference type="Proteomes" id="UP000296822"/>
    </source>
</evidence>
<keyword evidence="2" id="KW-0614">Plasmid</keyword>
<name>A0A4D6HT48_9EURY</name>
<proteinExistence type="predicted"/>
<feature type="domain" description="DUF8069" evidence="1">
    <location>
        <begin position="1"/>
        <end position="96"/>
    </location>
</feature>
<dbReference type="InterPro" id="IPR058382">
    <property type="entry name" value="DUF8069"/>
</dbReference>
<evidence type="ECO:0000259" key="1">
    <source>
        <dbReference type="Pfam" id="PF26266"/>
    </source>
</evidence>
<dbReference type="GeneID" id="39853210"/>
<reference evidence="2 3" key="1">
    <citation type="journal article" date="2019" name="Nat. Commun.">
        <title>A new type of DNA phosphorothioation-based antiviral system in archaea.</title>
        <authorList>
            <person name="Xiong L."/>
            <person name="Liu S."/>
            <person name="Chen S."/>
            <person name="Xiao Y."/>
            <person name="Zhu B."/>
            <person name="Gao Y."/>
            <person name="Zhang Y."/>
            <person name="Chen B."/>
            <person name="Luo J."/>
            <person name="Deng Z."/>
            <person name="Chen X."/>
            <person name="Wang L."/>
            <person name="Chen S."/>
        </authorList>
    </citation>
    <scope>NUCLEOTIDE SEQUENCE [LARGE SCALE GENOMIC DNA]</scope>
    <source>
        <strain evidence="2 3">JCM 10635</strain>
        <plasmid evidence="2 3">unnamed1</plasmid>
    </source>
</reference>
<geneLocation type="plasmid" evidence="2">
    <name>unnamed1</name>
</geneLocation>
<accession>A0A4D6HT48</accession>
<dbReference type="Pfam" id="PF26266">
    <property type="entry name" value="DUF8069"/>
    <property type="match status" value="1"/>
</dbReference>
<evidence type="ECO:0000313" key="2">
    <source>
        <dbReference type="EMBL" id="QCC56456.1"/>
    </source>
</evidence>